<dbReference type="AlphaFoldDB" id="A0A7X0XET7"/>
<evidence type="ECO:0000313" key="6">
    <source>
        <dbReference type="Proteomes" id="UP000533953"/>
    </source>
</evidence>
<evidence type="ECO:0000259" key="4">
    <source>
        <dbReference type="Pfam" id="PF18208"/>
    </source>
</evidence>
<protein>
    <submittedName>
        <fullName evidence="5">MobA/MobL family protein</fullName>
    </submittedName>
</protein>
<accession>A0A7X0XET7</accession>
<dbReference type="RefSeq" id="WP_185417892.1">
    <property type="nucleotide sequence ID" value="NZ_JAASTX010000018.1"/>
</dbReference>
<comment type="caution">
    <text evidence="5">The sequence shown here is derived from an EMBL/GenBank/DDBJ whole genome shotgun (WGS) entry which is preliminary data.</text>
</comment>
<evidence type="ECO:0000313" key="5">
    <source>
        <dbReference type="EMBL" id="MBC1492717.1"/>
    </source>
</evidence>
<gene>
    <name evidence="5" type="ORF">HCI99_12900</name>
</gene>
<sequence length="665" mass="76981">MAIYHFSMGIISRGKGQSVIAAAAYRSGEKLYSDYYGKTNVYFGREVKPDTLILKPKHAPDWCLDRERLWNEVEKAEKQKNAQLAREFTVALPVELSEEEQKSLITEFCQTNFVDDGMVADICIHRDDQGNPHAHVMLTMRPFELDGSWGAKSKKEFLFLENGEPKLTKSGNKASRKISATGWDDKEKINSWRKNWADAVNQKLEANGFDDRISEKSNEDLGYKKKPTIHEGYEARLMDQKGLISDRVETNKAIRKSNAKIDATVALQEKISEAKEAQSIVRLLSPKEKQALNKLSKELKTFIHFGTLQDKKRMLANWRASTIVKNLGTMPVDVFSKIKDTEKAVKQAEEILMKESERILKKHYPFVNREAISDFQVSELITRTINTNQIFDEAEVSHILDAAAEHEIYHAISHFVNDKYVSHQLFTEKVEKNEQKINQFVATHHIELHEKERIDALPQATQNELRIAISNVYRYSLALQVISHHYTEKIHRVFPEYPVQELTNFEKENVVNAIDYYGDHLTREMLDNMKHTIPMRFTTDEKKVALAYLKSKLATDKMLVNPAILKLLKQPGMEYMFFNECLATDEIRAKAEAILDKRRNHGDRTEKDYYQNQDYRKYTSSHAFLNTIFAPNKVGQFIAALDRAEQDKNIEMQKLLGKKKRRTRR</sequence>
<dbReference type="Gene3D" id="3.30.930.30">
    <property type="match status" value="1"/>
</dbReference>
<dbReference type="InterPro" id="IPR005053">
    <property type="entry name" value="MobA_MobL"/>
</dbReference>
<proteinExistence type="inferred from homology"/>
<feature type="domain" description="MobA/MobL protein" evidence="3">
    <location>
        <begin position="17"/>
        <end position="241"/>
    </location>
</feature>
<dbReference type="InterPro" id="IPR040834">
    <property type="entry name" value="NES_C_h"/>
</dbReference>
<name>A0A7X0XET7_9LIST</name>
<dbReference type="Proteomes" id="UP000533953">
    <property type="component" value="Unassembled WGS sequence"/>
</dbReference>
<evidence type="ECO:0000259" key="3">
    <source>
        <dbReference type="Pfam" id="PF03389"/>
    </source>
</evidence>
<evidence type="ECO:0000256" key="1">
    <source>
        <dbReference type="ARBA" id="ARBA00010873"/>
    </source>
</evidence>
<dbReference type="EMBL" id="JAASTX010000018">
    <property type="protein sequence ID" value="MBC1492717.1"/>
    <property type="molecule type" value="Genomic_DNA"/>
</dbReference>
<reference evidence="5 6" key="1">
    <citation type="submission" date="2020-03" db="EMBL/GenBank/DDBJ databases">
        <title>Soil Listeria distribution.</title>
        <authorList>
            <person name="Liao J."/>
            <person name="Wiedmann M."/>
        </authorList>
    </citation>
    <scope>NUCLEOTIDE SEQUENCE [LARGE SCALE GENOMIC DNA]</scope>
    <source>
        <strain evidence="5 6">FSL L7-1547</strain>
    </source>
</reference>
<dbReference type="Pfam" id="PF03389">
    <property type="entry name" value="MobA_MobL"/>
    <property type="match status" value="1"/>
</dbReference>
<dbReference type="Pfam" id="PF18208">
    <property type="entry name" value="NES_C_h"/>
    <property type="match status" value="1"/>
</dbReference>
<organism evidence="5 6">
    <name type="scientific">Listeria booriae</name>
    <dbReference type="NCBI Taxonomy" id="1552123"/>
    <lineage>
        <taxon>Bacteria</taxon>
        <taxon>Bacillati</taxon>
        <taxon>Bacillota</taxon>
        <taxon>Bacilli</taxon>
        <taxon>Bacillales</taxon>
        <taxon>Listeriaceae</taxon>
        <taxon>Listeria</taxon>
    </lineage>
</organism>
<keyword evidence="2" id="KW-0184">Conjugation</keyword>
<evidence type="ECO:0000256" key="2">
    <source>
        <dbReference type="ARBA" id="ARBA00022971"/>
    </source>
</evidence>
<feature type="domain" description="Nicking enzyme C-terminal middle helical" evidence="4">
    <location>
        <begin position="284"/>
        <end position="390"/>
    </location>
</feature>
<comment type="similarity">
    <text evidence="1">Belongs to the MobA/MobL family.</text>
</comment>
<dbReference type="NCBIfam" id="NF041496">
    <property type="entry name" value="MobQ"/>
    <property type="match status" value="1"/>
</dbReference>